<dbReference type="PANTHER" id="PTHR13388">
    <property type="entry name" value="DETONATOR, ISOFORM E"/>
    <property type="match status" value="1"/>
</dbReference>
<evidence type="ECO:0000313" key="3">
    <source>
        <dbReference type="EMBL" id="VDL87076.1"/>
    </source>
</evidence>
<evidence type="ECO:0000259" key="2">
    <source>
        <dbReference type="Pfam" id="PF23486"/>
    </source>
</evidence>
<dbReference type="InterPro" id="IPR026307">
    <property type="entry name" value="TMEM132"/>
</dbReference>
<dbReference type="PANTHER" id="PTHR13388:SF11">
    <property type="entry name" value="DETONATOR, ISOFORM E"/>
    <property type="match status" value="1"/>
</dbReference>
<dbReference type="Proteomes" id="UP000271162">
    <property type="component" value="Unassembled WGS sequence"/>
</dbReference>
<evidence type="ECO:0000313" key="4">
    <source>
        <dbReference type="Proteomes" id="UP000271162"/>
    </source>
</evidence>
<dbReference type="EMBL" id="UYSL01027787">
    <property type="protein sequence ID" value="VDL87076.1"/>
    <property type="molecule type" value="Genomic_DNA"/>
</dbReference>
<proteinExistence type="predicted"/>
<keyword evidence="1" id="KW-1133">Transmembrane helix</keyword>
<dbReference type="InterPro" id="IPR055423">
    <property type="entry name" value="Ig_TMEM132_5th"/>
</dbReference>
<name>A0A0N4YYJ8_NIPBR</name>
<organism evidence="5">
    <name type="scientific">Nippostrongylus brasiliensis</name>
    <name type="common">Rat hookworm</name>
    <dbReference type="NCBI Taxonomy" id="27835"/>
    <lineage>
        <taxon>Eukaryota</taxon>
        <taxon>Metazoa</taxon>
        <taxon>Ecdysozoa</taxon>
        <taxon>Nematoda</taxon>
        <taxon>Chromadorea</taxon>
        <taxon>Rhabditida</taxon>
        <taxon>Rhabditina</taxon>
        <taxon>Rhabditomorpha</taxon>
        <taxon>Strongyloidea</taxon>
        <taxon>Heligmosomidae</taxon>
        <taxon>Nippostrongylus</taxon>
    </lineage>
</organism>
<feature type="transmembrane region" description="Helical" evidence="1">
    <location>
        <begin position="143"/>
        <end position="160"/>
    </location>
</feature>
<keyword evidence="1" id="KW-0472">Membrane</keyword>
<accession>A0A0N4YYJ8</accession>
<dbReference type="STRING" id="27835.A0A0N4YYJ8"/>
<protein>
    <submittedName>
        <fullName evidence="5">TMEM132 domain-containing protein</fullName>
    </submittedName>
</protein>
<dbReference type="AlphaFoldDB" id="A0A0N4YYJ8"/>
<keyword evidence="1" id="KW-0812">Transmembrane</keyword>
<reference evidence="3 4" key="2">
    <citation type="submission" date="2018-11" db="EMBL/GenBank/DDBJ databases">
        <authorList>
            <consortium name="Pathogen Informatics"/>
        </authorList>
    </citation>
    <scope>NUCLEOTIDE SEQUENCE [LARGE SCALE GENOMIC DNA]</scope>
</reference>
<reference evidence="5" key="1">
    <citation type="submission" date="2017-02" db="UniProtKB">
        <authorList>
            <consortium name="WormBaseParasite"/>
        </authorList>
    </citation>
    <scope>IDENTIFICATION</scope>
</reference>
<dbReference type="Pfam" id="PF23486">
    <property type="entry name" value="Ig_TMEM132_5th"/>
    <property type="match status" value="1"/>
</dbReference>
<dbReference type="WBParaSite" id="NBR_0002232001-mRNA-1">
    <property type="protein sequence ID" value="NBR_0002232001-mRNA-1"/>
    <property type="gene ID" value="NBR_0002232001"/>
</dbReference>
<evidence type="ECO:0000313" key="5">
    <source>
        <dbReference type="WBParaSite" id="NBR_0002232001-mRNA-1"/>
    </source>
</evidence>
<sequence>MRGSITENKRLMRNEEGDEAVLHWEIRRSGGNGTQEQIHKVAAKFRVVPDSIYALVPVAKLWLRDPILNSISGWPITVWKNLQGERHHKGAAKQFACGNRFQQTELRVFASFQVSDERTGERMYLSGHRDVMFDVTSLAADRYGYFILYLFYLISSYLSVVS</sequence>
<gene>
    <name evidence="3" type="ORF">NBR_LOCUS22321</name>
</gene>
<feature type="domain" description="Transmembrane protein TMEM132 fifth" evidence="2">
    <location>
        <begin position="61"/>
        <end position="141"/>
    </location>
</feature>
<evidence type="ECO:0000256" key="1">
    <source>
        <dbReference type="SAM" id="Phobius"/>
    </source>
</evidence>
<keyword evidence="4" id="KW-1185">Reference proteome</keyword>